<dbReference type="InterPro" id="IPR002919">
    <property type="entry name" value="TIL_dom"/>
</dbReference>
<dbReference type="SUPFAM" id="SSF57567">
    <property type="entry name" value="Serine protease inhibitors"/>
    <property type="match status" value="6"/>
</dbReference>
<reference evidence="6 7" key="1">
    <citation type="submission" date="2019-12" db="EMBL/GenBank/DDBJ databases">
        <title>Chromosome-level assembly of the Caenorhabditis remanei genome.</title>
        <authorList>
            <person name="Teterina A.A."/>
            <person name="Willis J.H."/>
            <person name="Phillips P.C."/>
        </authorList>
    </citation>
    <scope>NUCLEOTIDE SEQUENCE [LARGE SCALE GENOMIC DNA]</scope>
    <source>
        <strain evidence="6 7">PX506</strain>
        <tissue evidence="6">Whole organism</tissue>
    </source>
</reference>
<dbReference type="GO" id="GO:0004867">
    <property type="term" value="F:serine-type endopeptidase inhibitor activity"/>
    <property type="evidence" value="ECO:0007669"/>
    <property type="project" value="UniProtKB-KW"/>
</dbReference>
<evidence type="ECO:0000256" key="2">
    <source>
        <dbReference type="ARBA" id="ARBA00022900"/>
    </source>
</evidence>
<keyword evidence="2" id="KW-0722">Serine protease inhibitor</keyword>
<dbReference type="GeneID" id="9812953"/>
<feature type="domain" description="TIL" evidence="5">
    <location>
        <begin position="746"/>
        <end position="802"/>
    </location>
</feature>
<evidence type="ECO:0000313" key="7">
    <source>
        <dbReference type="Proteomes" id="UP000483820"/>
    </source>
</evidence>
<keyword evidence="3" id="KW-1015">Disulfide bond</keyword>
<dbReference type="CTD" id="9812953"/>
<evidence type="ECO:0000256" key="1">
    <source>
        <dbReference type="ARBA" id="ARBA00022690"/>
    </source>
</evidence>
<feature type="domain" description="TIL" evidence="5">
    <location>
        <begin position="28"/>
        <end position="81"/>
    </location>
</feature>
<dbReference type="InterPro" id="IPR051368">
    <property type="entry name" value="SerProtInhib-TIL_Domain"/>
</dbReference>
<keyword evidence="4" id="KW-0732">Signal</keyword>
<dbReference type="PANTHER" id="PTHR23259">
    <property type="entry name" value="RIDDLE"/>
    <property type="match status" value="1"/>
</dbReference>
<dbReference type="CDD" id="cd19941">
    <property type="entry name" value="TIL"/>
    <property type="match status" value="3"/>
</dbReference>
<dbReference type="AlphaFoldDB" id="A0A6A5GLV9"/>
<dbReference type="KEGG" id="crq:GCK72_022051"/>
<dbReference type="RefSeq" id="XP_053583534.1">
    <property type="nucleotide sequence ID" value="XM_053734621.1"/>
</dbReference>
<accession>A0A6A5GLV9</accession>
<sequence length="860" mass="91874">MQLTLLFGVFLFVGLASGQLSSTRDQDCKDNETFQTCGSACEPSCGSPNPSFCTLQCVVGCQCDKGFFRRSDKACVPQDQCNVVANTTAPVAPTLPAPPSANLTCRTNEQANDCHNPCTEKKCPVKNGPLVNCILNCQVGCSCKPGYLRNKQGACVKDSECPAIVSEDQCNLVDCRSGLKCVIQNNEPVCIPAPEVPSPGITCANVRCGSKGGCGMVEPTGCNGCKLQPHCLEVNNCHTAKCSPKEECVLVQVTCVMAPCHPIAECRPKKNIKPLVQLREPRQTGPSCMTARCGTPAGCAMVKPSNCGNKNNCELRPACIHENACIATSCLVGTQCVLHEVQCVKAPCNPIAKCEPLDDAPALSDKRCKQKMRSMFSARQAVRIPSVMRSLAFAQQFAVAVVVFAKMIDKFIELSDYSDTPKPPLSSDNITGINIQITPCSTVRCASGTECQELERNCTVPPCEIYAACVNTTVVDNLAGGCATMRCAAGETCEEAMVKCAVPPCPKNGMCVLDMTQNDTLNSCASVSCPVGESCEETVVQCFVAPCPKAVSCVPMNIHQNSTARQGCDVVRCRANEICEEQEVQCIKAPCPIQVACVSIVHTNGTTGGSANHSTRIPPNSCPTNQTMSDCLNKCSEEKCPGIGVSMMCTKHCGQGCACSSGFVRSSDGECYKSKDCPLEQVCGENEEYRCEKCAGTCKNPEPSCPGPKNKSCNKKCICAPGFVKKNGKCVTLASCPDHDHSDITCLGTQDYTDCLPKCRQLCSGVTDCDKNMLTEMCTPGCVCRPNYKLDSNGTCVHNRHCFKTTDCPENEEWSKCVSDDNLCGMATILKVPLRDQCFSGCICAAGFARNNNGTCVEKC</sequence>
<dbReference type="Pfam" id="PF01826">
    <property type="entry name" value="TIL"/>
    <property type="match status" value="5"/>
</dbReference>
<protein>
    <recommendedName>
        <fullName evidence="5">TIL domain-containing protein</fullName>
    </recommendedName>
</protein>
<evidence type="ECO:0000256" key="4">
    <source>
        <dbReference type="SAM" id="SignalP"/>
    </source>
</evidence>
<evidence type="ECO:0000313" key="6">
    <source>
        <dbReference type="EMBL" id="KAF1755482.1"/>
    </source>
</evidence>
<name>A0A6A5GLV9_CAERE</name>
<dbReference type="InterPro" id="IPR036084">
    <property type="entry name" value="Ser_inhib-like_sf"/>
</dbReference>
<proteinExistence type="predicted"/>
<evidence type="ECO:0000259" key="5">
    <source>
        <dbReference type="Pfam" id="PF01826"/>
    </source>
</evidence>
<feature type="domain" description="TIL" evidence="5">
    <location>
        <begin position="808"/>
        <end position="859"/>
    </location>
</feature>
<dbReference type="EMBL" id="WUAV01000005">
    <property type="protein sequence ID" value="KAF1755482.1"/>
    <property type="molecule type" value="Genomic_DNA"/>
</dbReference>
<dbReference type="Gene3D" id="2.10.25.10">
    <property type="entry name" value="Laminin"/>
    <property type="match status" value="6"/>
</dbReference>
<gene>
    <name evidence="6" type="ORF">GCK72_022051</name>
</gene>
<dbReference type="PANTHER" id="PTHR23259:SF70">
    <property type="entry name" value="ACCESSORY GLAND PROTEIN ACP62F-RELATED"/>
    <property type="match status" value="1"/>
</dbReference>
<feature type="domain" description="TIL" evidence="5">
    <location>
        <begin position="105"/>
        <end position="161"/>
    </location>
</feature>
<dbReference type="Proteomes" id="UP000483820">
    <property type="component" value="Chromosome V"/>
</dbReference>
<keyword evidence="1" id="KW-0646">Protease inhibitor</keyword>
<comment type="caution">
    <text evidence="6">The sequence shown here is derived from an EMBL/GenBank/DDBJ whole genome shotgun (WGS) entry which is preliminary data.</text>
</comment>
<evidence type="ECO:0000256" key="3">
    <source>
        <dbReference type="ARBA" id="ARBA00023157"/>
    </source>
</evidence>
<feature type="signal peptide" evidence="4">
    <location>
        <begin position="1"/>
        <end position="18"/>
    </location>
</feature>
<feature type="chain" id="PRO_5025360687" description="TIL domain-containing protein" evidence="4">
    <location>
        <begin position="19"/>
        <end position="860"/>
    </location>
</feature>
<feature type="domain" description="TIL" evidence="5">
    <location>
        <begin position="622"/>
        <end position="677"/>
    </location>
</feature>
<organism evidence="6 7">
    <name type="scientific">Caenorhabditis remanei</name>
    <name type="common">Caenorhabditis vulgaris</name>
    <dbReference type="NCBI Taxonomy" id="31234"/>
    <lineage>
        <taxon>Eukaryota</taxon>
        <taxon>Metazoa</taxon>
        <taxon>Ecdysozoa</taxon>
        <taxon>Nematoda</taxon>
        <taxon>Chromadorea</taxon>
        <taxon>Rhabditida</taxon>
        <taxon>Rhabditina</taxon>
        <taxon>Rhabditomorpha</taxon>
        <taxon>Rhabditoidea</taxon>
        <taxon>Rhabditidae</taxon>
        <taxon>Peloderinae</taxon>
        <taxon>Caenorhabditis</taxon>
    </lineage>
</organism>